<dbReference type="GO" id="GO:0005524">
    <property type="term" value="F:ATP binding"/>
    <property type="evidence" value="ECO:0007669"/>
    <property type="project" value="UniProtKB-KW"/>
</dbReference>
<evidence type="ECO:0000313" key="6">
    <source>
        <dbReference type="EMBL" id="TSJ61363.1"/>
    </source>
</evidence>
<reference evidence="6 7" key="1">
    <citation type="submission" date="2019-07" db="EMBL/GenBank/DDBJ databases">
        <authorList>
            <person name="Grouzdev D.S."/>
        </authorList>
    </citation>
    <scope>NUCLEOTIDE SEQUENCE [LARGE SCALE GENOMIC DNA]</scope>
    <source>
        <strain evidence="6 7">3C</strain>
    </source>
</reference>
<dbReference type="EMBL" id="VMBP01000004">
    <property type="protein sequence ID" value="TSJ61363.1"/>
    <property type="molecule type" value="Genomic_DNA"/>
</dbReference>
<dbReference type="PANTHER" id="PTHR42781:SF4">
    <property type="entry name" value="SPERMIDINE_PUTRESCINE IMPORT ATP-BINDING PROTEIN POTA"/>
    <property type="match status" value="1"/>
</dbReference>
<dbReference type="InterPro" id="IPR003439">
    <property type="entry name" value="ABC_transporter-like_ATP-bd"/>
</dbReference>
<organism evidence="6 7">
    <name type="scientific">Ancylobacter moscoviensis</name>
    <dbReference type="NCBI Taxonomy" id="2597768"/>
    <lineage>
        <taxon>Bacteria</taxon>
        <taxon>Pseudomonadati</taxon>
        <taxon>Pseudomonadota</taxon>
        <taxon>Alphaproteobacteria</taxon>
        <taxon>Hyphomicrobiales</taxon>
        <taxon>Xanthobacteraceae</taxon>
        <taxon>Ancylobacter</taxon>
    </lineage>
</organism>
<gene>
    <name evidence="6" type="ORF">FO470_12770</name>
</gene>
<dbReference type="SMART" id="SM00382">
    <property type="entry name" value="AAA"/>
    <property type="match status" value="1"/>
</dbReference>
<evidence type="ECO:0000256" key="3">
    <source>
        <dbReference type="ARBA" id="ARBA00022741"/>
    </source>
</evidence>
<proteinExistence type="inferred from homology"/>
<dbReference type="PROSITE" id="PS00211">
    <property type="entry name" value="ABC_TRANSPORTER_1"/>
    <property type="match status" value="1"/>
</dbReference>
<dbReference type="InterPro" id="IPR017871">
    <property type="entry name" value="ABC_transporter-like_CS"/>
</dbReference>
<evidence type="ECO:0000313" key="7">
    <source>
        <dbReference type="Proteomes" id="UP000315321"/>
    </source>
</evidence>
<dbReference type="PANTHER" id="PTHR42781">
    <property type="entry name" value="SPERMIDINE/PUTRESCINE IMPORT ATP-BINDING PROTEIN POTA"/>
    <property type="match status" value="1"/>
</dbReference>
<dbReference type="Proteomes" id="UP000315321">
    <property type="component" value="Unassembled WGS sequence"/>
</dbReference>
<keyword evidence="4 6" id="KW-0067">ATP-binding</keyword>
<dbReference type="SUPFAM" id="SSF50331">
    <property type="entry name" value="MOP-like"/>
    <property type="match status" value="1"/>
</dbReference>
<protein>
    <submittedName>
        <fullName evidence="6">ABC transporter ATP-binding protein</fullName>
    </submittedName>
</protein>
<evidence type="ECO:0000256" key="1">
    <source>
        <dbReference type="ARBA" id="ARBA00005417"/>
    </source>
</evidence>
<keyword evidence="3" id="KW-0547">Nucleotide-binding</keyword>
<dbReference type="Gene3D" id="3.40.50.300">
    <property type="entry name" value="P-loop containing nucleotide triphosphate hydrolases"/>
    <property type="match status" value="1"/>
</dbReference>
<dbReference type="InterPro" id="IPR008995">
    <property type="entry name" value="Mo/tungstate-bd_C_term_dom"/>
</dbReference>
<accession>A0ABY3DP59</accession>
<dbReference type="Pfam" id="PF00005">
    <property type="entry name" value="ABC_tran"/>
    <property type="match status" value="1"/>
</dbReference>
<dbReference type="RefSeq" id="WP_144343361.1">
    <property type="nucleotide sequence ID" value="NZ_VMBP01000004.1"/>
</dbReference>
<keyword evidence="2" id="KW-0813">Transport</keyword>
<evidence type="ECO:0000259" key="5">
    <source>
        <dbReference type="PROSITE" id="PS50893"/>
    </source>
</evidence>
<dbReference type="Pfam" id="PF08402">
    <property type="entry name" value="TOBE_2"/>
    <property type="match status" value="1"/>
</dbReference>
<dbReference type="InterPro" id="IPR013611">
    <property type="entry name" value="Transp-assoc_OB_typ2"/>
</dbReference>
<dbReference type="SUPFAM" id="SSF52540">
    <property type="entry name" value="P-loop containing nucleoside triphosphate hydrolases"/>
    <property type="match status" value="1"/>
</dbReference>
<evidence type="ECO:0000256" key="4">
    <source>
        <dbReference type="ARBA" id="ARBA00022840"/>
    </source>
</evidence>
<dbReference type="InterPro" id="IPR050093">
    <property type="entry name" value="ABC_SmlMolc_Importer"/>
</dbReference>
<name>A0ABY3DP59_9HYPH</name>
<dbReference type="InterPro" id="IPR003593">
    <property type="entry name" value="AAA+_ATPase"/>
</dbReference>
<evidence type="ECO:0000256" key="2">
    <source>
        <dbReference type="ARBA" id="ARBA00022448"/>
    </source>
</evidence>
<sequence>MLQTSPTETALVEAPPKPILQLVGVRKTFGGFTAVEGIDLDVRAGEFLTIVGPSGSGKTTLLRMLAGMDTPSEGNITLHGELINDVPPNRRPTCLVFQSLALFPHKSVGENIAFPLKVKGVDAAARKARALELMRVVRLPESYFDKNVMKCSGGERQRVALARAFAYDPEVLFFDEPLSALDYKLKKALEKELKDLHRETGKTFIYITHSLEEAMVMSDRIGVMRAGRLVQVGTPEEIYGAPVDRFVCEFVGEVNTIKVGRGTDGVWSGRDVPGTFQVAPPRNGVATDEAFIVVRPEFMRFLGPGDTADNRLEGTVYNEYSLGSRIQYQVRVDAKDGEKVMLVELSRARALPPSADSQVTLGWDAADAFTLEG</sequence>
<feature type="domain" description="ABC transporter" evidence="5">
    <location>
        <begin position="20"/>
        <end position="251"/>
    </location>
</feature>
<comment type="caution">
    <text evidence="6">The sequence shown here is derived from an EMBL/GenBank/DDBJ whole genome shotgun (WGS) entry which is preliminary data.</text>
</comment>
<dbReference type="InterPro" id="IPR027417">
    <property type="entry name" value="P-loop_NTPase"/>
</dbReference>
<dbReference type="PROSITE" id="PS50893">
    <property type="entry name" value="ABC_TRANSPORTER_2"/>
    <property type="match status" value="1"/>
</dbReference>
<keyword evidence="7" id="KW-1185">Reference proteome</keyword>
<comment type="similarity">
    <text evidence="1">Belongs to the ABC transporter superfamily.</text>
</comment>